<feature type="domain" description="Peptidase S33 tripeptidyl aminopeptidase-like C-terminal" evidence="4">
    <location>
        <begin position="394"/>
        <end position="495"/>
    </location>
</feature>
<dbReference type="SUPFAM" id="SSF53474">
    <property type="entry name" value="alpha/beta-Hydrolases"/>
    <property type="match status" value="1"/>
</dbReference>
<gene>
    <name evidence="5" type="ORF">PSN13_05164</name>
</gene>
<name>A0A328NL36_9ACTN</name>
<keyword evidence="2" id="KW-0732">Signal</keyword>
<dbReference type="Proteomes" id="UP000249419">
    <property type="component" value="Unassembled WGS sequence"/>
</dbReference>
<sequence>MLRRTGMALVGTLGLVGTLVAVIPATAGESAAGKPAAGLTWAACPDDVVVPPTVQLPVQCAKVPVPLDYRDPGGTQIEIMVSRIASTKPEKRRGVLMLNPGGPGGTGLDQPGFLVSKGLPTGVTDAYDLIGMDTRGVGHSAPVSCGLTADDPYWANIPPYAPDDAAVTRQAEIAKDVAERCAANDTEGRLRHLSTANMARDLDRIRAALGEKKGNYYGASYGSALGAAYTSMFPATTDRVVLDSIVGDTHLDRAGLRRFALGMEQTFPDFAEWAAARHESYGLGRTPQQVRRTYLALAERLDKKPTPDGLTGPLFRQITFGFLYNEIQYPSLAQIWQTYLNPGEAPQAKAAAAPNPQDNALTVFLAVTCNDVEWPEDVDTYRRAVAQDRERFPLFGAASANITPCAFWKQEPVEPPVAVNDKGSRNVLILQNRHDPVTPLAGGKLLREKFEKRSRLVAVNESGHGVYVLGGNACALNLTTSYLVDGKMPAGDRTCRRG</sequence>
<dbReference type="EMBL" id="PYAG01000033">
    <property type="protein sequence ID" value="RAO29965.1"/>
    <property type="molecule type" value="Genomic_DNA"/>
</dbReference>
<evidence type="ECO:0000313" key="6">
    <source>
        <dbReference type="Proteomes" id="UP000249419"/>
    </source>
</evidence>
<keyword evidence="3" id="KW-0378">Hydrolase</keyword>
<evidence type="ECO:0000256" key="2">
    <source>
        <dbReference type="ARBA" id="ARBA00022729"/>
    </source>
</evidence>
<dbReference type="InterPro" id="IPR013595">
    <property type="entry name" value="Pept_S33_TAP-like_C"/>
</dbReference>
<dbReference type="Gene3D" id="3.40.50.1820">
    <property type="entry name" value="alpha/beta hydrolase"/>
    <property type="match status" value="1"/>
</dbReference>
<dbReference type="InterPro" id="IPR051601">
    <property type="entry name" value="Serine_prot/Carboxylest_S33"/>
</dbReference>
<proteinExistence type="inferred from homology"/>
<dbReference type="RefSeq" id="WP_220090767.1">
    <property type="nucleotide sequence ID" value="NZ_PYAG01000033.1"/>
</dbReference>
<accession>A0A328NL36</accession>
<protein>
    <submittedName>
        <fullName evidence="5">Carboxylesterase B</fullName>
    </submittedName>
</protein>
<comment type="similarity">
    <text evidence="1">Belongs to the peptidase S33 family.</text>
</comment>
<dbReference type="InterPro" id="IPR029058">
    <property type="entry name" value="AB_hydrolase_fold"/>
</dbReference>
<evidence type="ECO:0000313" key="5">
    <source>
        <dbReference type="EMBL" id="RAO29965.1"/>
    </source>
</evidence>
<dbReference type="PANTHER" id="PTHR43248">
    <property type="entry name" value="2-SUCCINYL-6-HYDROXY-2,4-CYCLOHEXADIENE-1-CARBOXYLATE SYNTHASE"/>
    <property type="match status" value="1"/>
</dbReference>
<dbReference type="PANTHER" id="PTHR43248:SF29">
    <property type="entry name" value="TRIPEPTIDYL AMINOPEPTIDASE"/>
    <property type="match status" value="1"/>
</dbReference>
<evidence type="ECO:0000259" key="4">
    <source>
        <dbReference type="Pfam" id="PF08386"/>
    </source>
</evidence>
<dbReference type="AlphaFoldDB" id="A0A328NL36"/>
<organism evidence="5 6">
    <name type="scientific">Micromonospora saelicesensis</name>
    <dbReference type="NCBI Taxonomy" id="285676"/>
    <lineage>
        <taxon>Bacteria</taxon>
        <taxon>Bacillati</taxon>
        <taxon>Actinomycetota</taxon>
        <taxon>Actinomycetes</taxon>
        <taxon>Micromonosporales</taxon>
        <taxon>Micromonosporaceae</taxon>
        <taxon>Micromonospora</taxon>
    </lineage>
</organism>
<evidence type="ECO:0000256" key="1">
    <source>
        <dbReference type="ARBA" id="ARBA00010088"/>
    </source>
</evidence>
<comment type="caution">
    <text evidence="5">The sequence shown here is derived from an EMBL/GenBank/DDBJ whole genome shotgun (WGS) entry which is preliminary data.</text>
</comment>
<evidence type="ECO:0000256" key="3">
    <source>
        <dbReference type="ARBA" id="ARBA00022801"/>
    </source>
</evidence>
<reference evidence="5 6" key="1">
    <citation type="submission" date="2018-03" db="EMBL/GenBank/DDBJ databases">
        <title>Defining the species Micromonospora saelicesensis and Micromonospora noduli under the framework of genomics.</title>
        <authorList>
            <person name="Riesco R."/>
            <person name="Trujillo M.E."/>
        </authorList>
    </citation>
    <scope>NUCLEOTIDE SEQUENCE [LARGE SCALE GENOMIC DNA]</scope>
    <source>
        <strain evidence="5 6">PSN13</strain>
    </source>
</reference>
<dbReference type="Pfam" id="PF08386">
    <property type="entry name" value="Abhydrolase_4"/>
    <property type="match status" value="1"/>
</dbReference>
<dbReference type="GO" id="GO:0016787">
    <property type="term" value="F:hydrolase activity"/>
    <property type="evidence" value="ECO:0007669"/>
    <property type="project" value="UniProtKB-KW"/>
</dbReference>